<proteinExistence type="predicted"/>
<feature type="chain" id="PRO_5046362055" evidence="2">
    <location>
        <begin position="31"/>
        <end position="373"/>
    </location>
</feature>
<organism evidence="3 4">
    <name type="scientific">Amycolatopsis samaneae</name>
    <dbReference type="NCBI Taxonomy" id="664691"/>
    <lineage>
        <taxon>Bacteria</taxon>
        <taxon>Bacillati</taxon>
        <taxon>Actinomycetota</taxon>
        <taxon>Actinomycetes</taxon>
        <taxon>Pseudonocardiales</taxon>
        <taxon>Pseudonocardiaceae</taxon>
        <taxon>Amycolatopsis</taxon>
    </lineage>
</organism>
<dbReference type="EMBL" id="JBHUKU010000029">
    <property type="protein sequence ID" value="MFD2465173.1"/>
    <property type="molecule type" value="Genomic_DNA"/>
</dbReference>
<dbReference type="Proteomes" id="UP001597419">
    <property type="component" value="Unassembled WGS sequence"/>
</dbReference>
<reference evidence="4" key="1">
    <citation type="journal article" date="2019" name="Int. J. Syst. Evol. Microbiol.">
        <title>The Global Catalogue of Microorganisms (GCM) 10K type strain sequencing project: providing services to taxonomists for standard genome sequencing and annotation.</title>
        <authorList>
            <consortium name="The Broad Institute Genomics Platform"/>
            <consortium name="The Broad Institute Genome Sequencing Center for Infectious Disease"/>
            <person name="Wu L."/>
            <person name="Ma J."/>
        </authorList>
    </citation>
    <scope>NUCLEOTIDE SEQUENCE [LARGE SCALE GENOMIC DNA]</scope>
    <source>
        <strain evidence="4">CGMCC 4.7643</strain>
    </source>
</reference>
<evidence type="ECO:0000256" key="1">
    <source>
        <dbReference type="SAM" id="MobiDB-lite"/>
    </source>
</evidence>
<comment type="caution">
    <text evidence="3">The sequence shown here is derived from an EMBL/GenBank/DDBJ whole genome shotgun (WGS) entry which is preliminary data.</text>
</comment>
<keyword evidence="4" id="KW-1185">Reference proteome</keyword>
<gene>
    <name evidence="3" type="ORF">ACFSYJ_41605</name>
</gene>
<evidence type="ECO:0000313" key="4">
    <source>
        <dbReference type="Proteomes" id="UP001597419"/>
    </source>
</evidence>
<protein>
    <submittedName>
        <fullName evidence="3">Uncharacterized protein</fullName>
    </submittedName>
</protein>
<sequence>MVGQLTIARVLFVGCCLTWLVACGGTPPPAAPPAPPGPPEPAVRVTEISARIADYAERIHAEVLDPTFVFESDRVAARFSPRKSCADLPVKGPDWGVAPDSPYTIGLGAQDPAKYFDAIKKWLGDNGFGDLAENTIAVSGSGKPGQTRTLRGHAPDGIGVQLQLDSDWTASLSLVFDGPCAWPGDRPGGPPPSVLPPAARPSGPIQAAGDETACEKPERYVYNIHGPRYSGPGPHWITLIKLGKEERIHDSGFFLPAQWQPKTGADALGPVDRSRVQLVACLTPKPGSPSGRQVTCPFEKGPLILSLFEATYEVSVLEAATGRRVAAFSVPGTESDQGSCPVAVRYRPGDGLLRGIDIAAFHGTLRPLVEEAR</sequence>
<accession>A0ABW5GWH2</accession>
<evidence type="ECO:0000313" key="3">
    <source>
        <dbReference type="EMBL" id="MFD2465173.1"/>
    </source>
</evidence>
<feature type="signal peptide" evidence="2">
    <location>
        <begin position="1"/>
        <end position="30"/>
    </location>
</feature>
<keyword evidence="2" id="KW-0732">Signal</keyword>
<name>A0ABW5GWH2_9PSEU</name>
<feature type="region of interest" description="Disordered" evidence="1">
    <location>
        <begin position="184"/>
        <end position="209"/>
    </location>
</feature>
<evidence type="ECO:0000256" key="2">
    <source>
        <dbReference type="SAM" id="SignalP"/>
    </source>
</evidence>
<feature type="compositionally biased region" description="Pro residues" evidence="1">
    <location>
        <begin position="188"/>
        <end position="199"/>
    </location>
</feature>
<dbReference type="RefSeq" id="WP_345407289.1">
    <property type="nucleotide sequence ID" value="NZ_BAABHG010000022.1"/>
</dbReference>